<evidence type="ECO:0000256" key="2">
    <source>
        <dbReference type="ARBA" id="ARBA00004046"/>
    </source>
</evidence>
<dbReference type="GO" id="GO:0005737">
    <property type="term" value="C:cytoplasm"/>
    <property type="evidence" value="ECO:0007669"/>
    <property type="project" value="UniProtKB-SubCell"/>
</dbReference>
<dbReference type="EMBL" id="DP000011">
    <property type="protein sequence ID" value="ABA95602.2"/>
    <property type="molecule type" value="Genomic_DNA"/>
</dbReference>
<dbReference type="GO" id="GO:0005730">
    <property type="term" value="C:nucleolus"/>
    <property type="evidence" value="ECO:0007669"/>
    <property type="project" value="UniProtKB-SubCell"/>
</dbReference>
<reference evidence="9" key="3">
    <citation type="submission" date="2006-01" db="EMBL/GenBank/DDBJ databases">
        <authorList>
            <person name="Buell R."/>
        </authorList>
    </citation>
    <scope>NUCLEOTIDE SEQUENCE</scope>
</reference>
<feature type="domain" description="Large ribosomal subunit protein uL10-like insertion" evidence="8">
    <location>
        <begin position="263"/>
        <end position="328"/>
    </location>
</feature>
<protein>
    <recommendedName>
        <fullName evidence="6">Ribosome assembly factor mrt4</fullName>
    </recommendedName>
</protein>
<comment type="function">
    <text evidence="2 6">Component of the ribosome assembly machinery. Nuclear paralog of the ribosomal protein P0, it binds pre-60S subunits at an early stage of assembly in the nucleolus, and is replaced by P0 in cytoplasmic pre-60S subunits and mature 80S ribosomes.</text>
</comment>
<dbReference type="InterPro" id="IPR043141">
    <property type="entry name" value="Ribosomal_uL10-like_sf"/>
</dbReference>
<dbReference type="AlphaFoldDB" id="Q2QYV8"/>
<evidence type="ECO:0000256" key="6">
    <source>
        <dbReference type="RuleBase" id="RU364039"/>
    </source>
</evidence>
<keyword evidence="9" id="KW-0687">Ribonucleoprotein</keyword>
<feature type="region of interest" description="Disordered" evidence="7">
    <location>
        <begin position="43"/>
        <end position="110"/>
    </location>
</feature>
<evidence type="ECO:0000256" key="5">
    <source>
        <dbReference type="ARBA" id="ARBA00023242"/>
    </source>
</evidence>
<organism evidence="9">
    <name type="scientific">Oryza sativa subsp. japonica</name>
    <name type="common">Rice</name>
    <dbReference type="NCBI Taxonomy" id="39947"/>
    <lineage>
        <taxon>Eukaryota</taxon>
        <taxon>Viridiplantae</taxon>
        <taxon>Streptophyta</taxon>
        <taxon>Embryophyta</taxon>
        <taxon>Tracheophyta</taxon>
        <taxon>Spermatophyta</taxon>
        <taxon>Magnoliopsida</taxon>
        <taxon>Liliopsida</taxon>
        <taxon>Poales</taxon>
        <taxon>Poaceae</taxon>
        <taxon>BOP clade</taxon>
        <taxon>Oryzoideae</taxon>
        <taxon>Oryzeae</taxon>
        <taxon>Oryzinae</taxon>
        <taxon>Oryza</taxon>
        <taxon>Oryza sativa</taxon>
    </lineage>
</organism>
<comment type="subcellular location">
    <subcellularLocation>
        <location evidence="6">Cytoplasm</location>
    </subcellularLocation>
    <subcellularLocation>
        <location evidence="6">Nucleus</location>
        <location evidence="6">Nucleolus</location>
    </subcellularLocation>
</comment>
<dbReference type="InterPro" id="IPR033867">
    <property type="entry name" value="Mrt4"/>
</dbReference>
<feature type="compositionally biased region" description="Gly residues" evidence="7">
    <location>
        <begin position="43"/>
        <end position="69"/>
    </location>
</feature>
<evidence type="ECO:0000256" key="3">
    <source>
        <dbReference type="ARBA" id="ARBA00008889"/>
    </source>
</evidence>
<feature type="compositionally biased region" description="Basic and acidic residues" evidence="7">
    <location>
        <begin position="70"/>
        <end position="80"/>
    </location>
</feature>
<dbReference type="GO" id="GO:0000027">
    <property type="term" value="P:ribosomal large subunit assembly"/>
    <property type="evidence" value="ECO:0007669"/>
    <property type="project" value="InterPro"/>
</dbReference>
<dbReference type="Gene3D" id="3.30.70.1730">
    <property type="match status" value="1"/>
</dbReference>
<sequence>MENGEQGSLGLTCGGEEWGCGSTAASTTGGLCRRLAHSQGSLDGGGGIGIGIGGEGSDGSGIEGGGGGSGERERAGRANIEDDVLLNPRATTPQSNIAAATASRNSTDDEDELRIRGDAEIQAQPPCSKLVISTKALICAPDSSAVTLSKTKKKPGLERKGKVVTDIKDAVEHYANAYVFTYDNMRNQKLKDLREQLKSSSRIFLAGKKVMQIALGRSPADEAKTGLHKLSKFLQGDTGLFFTNLPRDDVERLFREFEEHDFARTGSIATETVELKEGPLEQFTHEMEPFLRKQGMPVRLNKGAVELVADHIVCEEGKPISPEAAQTLIGIFDDVNIVTKPMRLLGMQMATFRLYLVCRWSSDDFEVYKEGLAQLRAEADDSS</sequence>
<keyword evidence="6" id="KW-0690">Ribosome biogenesis</keyword>
<dbReference type="InterPro" id="IPR001790">
    <property type="entry name" value="Ribosomal_uL10"/>
</dbReference>
<evidence type="ECO:0000256" key="7">
    <source>
        <dbReference type="SAM" id="MobiDB-lite"/>
    </source>
</evidence>
<evidence type="ECO:0000256" key="4">
    <source>
        <dbReference type="ARBA" id="ARBA00022490"/>
    </source>
</evidence>
<dbReference type="PANTHER" id="PTHR45841">
    <property type="entry name" value="MRNA TURNOVER PROTEIN 4 MRTO4"/>
    <property type="match status" value="1"/>
</dbReference>
<dbReference type="HOGENOM" id="CLU_071690_3_0_1"/>
<evidence type="ECO:0000256" key="1">
    <source>
        <dbReference type="ARBA" id="ARBA00002200"/>
    </source>
</evidence>
<accession>Q2QYV8</accession>
<dbReference type="GO" id="GO:0005840">
    <property type="term" value="C:ribosome"/>
    <property type="evidence" value="ECO:0007669"/>
    <property type="project" value="UniProtKB-KW"/>
</dbReference>
<evidence type="ECO:0000259" key="8">
    <source>
        <dbReference type="Pfam" id="PF17777"/>
    </source>
</evidence>
<dbReference type="Gene3D" id="3.90.105.20">
    <property type="match status" value="1"/>
</dbReference>
<dbReference type="FunFam" id="3.90.105.20:FF:000004">
    <property type="entry name" value="Ribosome assembly factor mrt4"/>
    <property type="match status" value="1"/>
</dbReference>
<proteinExistence type="inferred from homology"/>
<comment type="similarity">
    <text evidence="3 6">Belongs to the universal ribosomal protein uL10 family.</text>
</comment>
<keyword evidence="5 6" id="KW-0539">Nucleus</keyword>
<dbReference type="InterPro" id="IPR043164">
    <property type="entry name" value="Ribosomal_uL10-like_insert_sf"/>
</dbReference>
<keyword evidence="9" id="KW-0689">Ribosomal protein</keyword>
<dbReference type="InterPro" id="IPR051742">
    <property type="entry name" value="Ribosome_Assembly_uL10"/>
</dbReference>
<dbReference type="FunFam" id="3.30.70.1730:FF:000005">
    <property type="entry name" value="Ribosome assembly factor mrt4"/>
    <property type="match status" value="1"/>
</dbReference>
<dbReference type="Pfam" id="PF17777">
    <property type="entry name" value="RL10P_insert"/>
    <property type="match status" value="1"/>
</dbReference>
<dbReference type="SUPFAM" id="SSF160369">
    <property type="entry name" value="Ribosomal protein L10-like"/>
    <property type="match status" value="1"/>
</dbReference>
<dbReference type="Pfam" id="PF00466">
    <property type="entry name" value="Ribosomal_L10"/>
    <property type="match status" value="1"/>
</dbReference>
<comment type="subunit">
    <text evidence="6">Associates with the pre-60S ribosomal particle.</text>
</comment>
<feature type="compositionally biased region" description="Polar residues" evidence="7">
    <location>
        <begin position="89"/>
        <end position="105"/>
    </location>
</feature>
<evidence type="ECO:0000313" key="9">
    <source>
        <dbReference type="EMBL" id="ABA95602.2"/>
    </source>
</evidence>
<keyword evidence="4 6" id="KW-0963">Cytoplasm</keyword>
<dbReference type="InterPro" id="IPR040637">
    <property type="entry name" value="Ribosomal_uL10-like_insert"/>
</dbReference>
<reference evidence="9" key="1">
    <citation type="journal article" date="2005" name="BMC Biol.">
        <title>The sequence of rice chromosomes 11 and 12, rich in disease resistance genes and recent gene duplications.</title>
        <authorList>
            <consortium name="The rice chromosomes 11 and 12 sequencing consortia"/>
        </authorList>
    </citation>
    <scope>NUCLEOTIDE SEQUENCE [LARGE SCALE GENOMIC DNA]</scope>
</reference>
<reference evidence="9" key="2">
    <citation type="submission" date="2005-04" db="EMBL/GenBank/DDBJ databases">
        <authorList>
            <person name="Buell C.R."/>
            <person name="Wing R.A."/>
            <person name="McCombie W.A."/>
            <person name="Ouyang S."/>
        </authorList>
    </citation>
    <scope>NUCLEOTIDE SEQUENCE</scope>
</reference>
<comment type="function">
    <text evidence="1">Ribosomal protein P0 is the functional equivalent of E.coli protein L10.</text>
</comment>
<gene>
    <name evidence="9" type="ordered locus">LOC_Os12g01430</name>
</gene>
<dbReference type="PANTHER" id="PTHR45841:SF1">
    <property type="entry name" value="MRNA TURNOVER PROTEIN 4 HOMOLOG"/>
    <property type="match status" value="1"/>
</dbReference>
<name>Q2QYV8_ORYSJ</name>
<dbReference type="CDD" id="cd05796">
    <property type="entry name" value="Ribosomal_P0_like"/>
    <property type="match status" value="1"/>
</dbReference>